<dbReference type="RefSeq" id="WP_103291450.1">
    <property type="nucleotide sequence ID" value="NZ_CP033924.1"/>
</dbReference>
<keyword evidence="4" id="KW-1185">Reference proteome</keyword>
<dbReference type="EMBL" id="PPEH01000003">
    <property type="protein sequence ID" value="PNW14137.1"/>
    <property type="molecule type" value="Genomic_DNA"/>
</dbReference>
<evidence type="ECO:0000313" key="4">
    <source>
        <dbReference type="Proteomes" id="UP000279972"/>
    </source>
</evidence>
<evidence type="ECO:0000313" key="2">
    <source>
        <dbReference type="EMBL" id="PNW14137.1"/>
    </source>
</evidence>
<dbReference type="OrthoDB" id="1268407at2"/>
<dbReference type="Proteomes" id="UP000279972">
    <property type="component" value="Chromosome"/>
</dbReference>
<evidence type="ECO:0000313" key="1">
    <source>
        <dbReference type="EMBL" id="AZA82187.1"/>
    </source>
</evidence>
<dbReference type="EMBL" id="CP033924">
    <property type="protein sequence ID" value="AZA82187.1"/>
    <property type="molecule type" value="Genomic_DNA"/>
</dbReference>
<name>A0A3G6REQ4_CHRLC</name>
<organism evidence="2 3">
    <name type="scientific">Chryseobacterium lactis</name>
    <dbReference type="NCBI Taxonomy" id="1241981"/>
    <lineage>
        <taxon>Bacteria</taxon>
        <taxon>Pseudomonadati</taxon>
        <taxon>Bacteroidota</taxon>
        <taxon>Flavobacteriia</taxon>
        <taxon>Flavobacteriales</taxon>
        <taxon>Weeksellaceae</taxon>
        <taxon>Chryseobacterium group</taxon>
        <taxon>Chryseobacterium</taxon>
    </lineage>
</organism>
<protein>
    <submittedName>
        <fullName evidence="2">Uncharacterized protein</fullName>
    </submittedName>
</protein>
<proteinExistence type="predicted"/>
<gene>
    <name evidence="2" type="ORF">C1637_09845</name>
    <name evidence="1" type="ORF">EG342_09855</name>
</gene>
<sequence>MDILVELKYKLANFGDVISLKNDFVFTLLMRITDNSGRNINNILDAVKSYIGSEKEKIEILQNDEEYILIVLKP</sequence>
<accession>A0A3G6REQ4</accession>
<evidence type="ECO:0000313" key="3">
    <source>
        <dbReference type="Proteomes" id="UP000236262"/>
    </source>
</evidence>
<dbReference type="Proteomes" id="UP000236262">
    <property type="component" value="Unassembled WGS sequence"/>
</dbReference>
<reference evidence="1 4" key="2">
    <citation type="submission" date="2018-11" db="EMBL/GenBank/DDBJ databases">
        <title>Proposal to divide the Flavobacteriaceae and reorganize its genera based on Amino Acid Identity values calculated from whole genome sequences.</title>
        <authorList>
            <person name="Nicholson A.C."/>
            <person name="Gulvik C.A."/>
            <person name="Whitney A.M."/>
            <person name="Humrighouse B.W."/>
            <person name="Bell M."/>
            <person name="Holmes B."/>
            <person name="Steigerwalt A.G."/>
            <person name="Villarma A."/>
            <person name="Sheth M."/>
            <person name="Batra D."/>
            <person name="Pryor J."/>
            <person name="Bernardet J.-F."/>
            <person name="Hugo C."/>
            <person name="Kampfer P."/>
            <person name="Newman J."/>
            <person name="McQuiston J.R."/>
        </authorList>
    </citation>
    <scope>NUCLEOTIDE SEQUENCE [LARGE SCALE GENOMIC DNA]</scope>
    <source>
        <strain evidence="1 4">KC_1864</strain>
    </source>
</reference>
<dbReference type="KEGG" id="clac:EG342_09855"/>
<reference evidence="2 3" key="1">
    <citation type="submission" date="2018-01" db="EMBL/GenBank/DDBJ databases">
        <title>Draft genome sequences of Chryseobacterium lactis NCTC11390, Chryseobacterium oncorhynchi 701B-08, and Chryseobacterium viscerum 687B-08.</title>
        <authorList>
            <person name="Jeong J.-J."/>
            <person name="Lee Y.J."/>
            <person name="Park B."/>
            <person name="Choi I.-G."/>
            <person name="Kim K.D."/>
        </authorList>
    </citation>
    <scope>NUCLEOTIDE SEQUENCE [LARGE SCALE GENOMIC DNA]</scope>
    <source>
        <strain evidence="2 3">NCTC11390</strain>
    </source>
</reference>
<dbReference type="AlphaFoldDB" id="A0A3G6REQ4"/>